<proteinExistence type="predicted"/>
<reference evidence="2 3" key="1">
    <citation type="submission" date="2016-10" db="EMBL/GenBank/DDBJ databases">
        <authorList>
            <person name="de Groot N.N."/>
        </authorList>
    </citation>
    <scope>NUCLEOTIDE SEQUENCE [LARGE SCALE GENOMIC DNA]</scope>
    <source>
        <strain evidence="2 3">DSM 16213</strain>
    </source>
</reference>
<dbReference type="AlphaFoldDB" id="A0A1H7ZZM7"/>
<keyword evidence="1" id="KW-0472">Membrane</keyword>
<evidence type="ECO:0008006" key="4">
    <source>
        <dbReference type="Google" id="ProtNLM"/>
    </source>
</evidence>
<evidence type="ECO:0000256" key="1">
    <source>
        <dbReference type="SAM" id="Phobius"/>
    </source>
</evidence>
<keyword evidence="1" id="KW-1133">Transmembrane helix</keyword>
<keyword evidence="1" id="KW-0812">Transmembrane</keyword>
<accession>A0A1H7ZZM7</accession>
<protein>
    <recommendedName>
        <fullName evidence="4">NfeD-like C-terminal, partner-binding</fullName>
    </recommendedName>
</protein>
<sequence>MLWSVWWVWLSAALALATLEVIVPGYIFLGFAAGAGVLGLVLLVVPIASLPLILAIFAVLSLLAYLAMRRIFGLRGEAPKVWDRDIND</sequence>
<dbReference type="EMBL" id="FOCI01000002">
    <property type="protein sequence ID" value="SEM63048.1"/>
    <property type="molecule type" value="Genomic_DNA"/>
</dbReference>
<gene>
    <name evidence="2" type="ORF">SAMN04488003_102179</name>
</gene>
<keyword evidence="3" id="KW-1185">Reference proteome</keyword>
<dbReference type="STRING" id="245187.SAMN04488003_102179"/>
<evidence type="ECO:0000313" key="2">
    <source>
        <dbReference type="EMBL" id="SEM63048.1"/>
    </source>
</evidence>
<dbReference type="Proteomes" id="UP000199585">
    <property type="component" value="Unassembled WGS sequence"/>
</dbReference>
<name>A0A1H7ZZM7_9RHOB</name>
<dbReference type="RefSeq" id="WP_089898668.1">
    <property type="nucleotide sequence ID" value="NZ_FOCI01000002.1"/>
</dbReference>
<organism evidence="2 3">
    <name type="scientific">Loktanella fryxellensis</name>
    <dbReference type="NCBI Taxonomy" id="245187"/>
    <lineage>
        <taxon>Bacteria</taxon>
        <taxon>Pseudomonadati</taxon>
        <taxon>Pseudomonadota</taxon>
        <taxon>Alphaproteobacteria</taxon>
        <taxon>Rhodobacterales</taxon>
        <taxon>Roseobacteraceae</taxon>
        <taxon>Loktanella</taxon>
    </lineage>
</organism>
<evidence type="ECO:0000313" key="3">
    <source>
        <dbReference type="Proteomes" id="UP000199585"/>
    </source>
</evidence>
<feature type="transmembrane region" description="Helical" evidence="1">
    <location>
        <begin position="52"/>
        <end position="72"/>
    </location>
</feature>
<dbReference type="OrthoDB" id="7745385at2"/>